<accession>A0A6A6QD84</accession>
<evidence type="ECO:0000256" key="1">
    <source>
        <dbReference type="ARBA" id="ARBA00004141"/>
    </source>
</evidence>
<keyword evidence="8" id="KW-1185">Reference proteome</keyword>
<dbReference type="InterPro" id="IPR011701">
    <property type="entry name" value="MFS"/>
</dbReference>
<keyword evidence="3 5" id="KW-1133">Transmembrane helix</keyword>
<feature type="transmembrane region" description="Helical" evidence="5">
    <location>
        <begin position="135"/>
        <end position="154"/>
    </location>
</feature>
<name>A0A6A6QD84_9PEZI</name>
<keyword evidence="4 5" id="KW-0472">Membrane</keyword>
<dbReference type="AlphaFoldDB" id="A0A6A6QD84"/>
<evidence type="ECO:0000256" key="2">
    <source>
        <dbReference type="ARBA" id="ARBA00022692"/>
    </source>
</evidence>
<dbReference type="PANTHER" id="PTHR23501:SF43">
    <property type="entry name" value="MULTIDRUG TRANSPORTER, PUTATIVE (AFU_ORTHOLOGUE AFUA_6G03040)-RELATED"/>
    <property type="match status" value="1"/>
</dbReference>
<feature type="transmembrane region" description="Helical" evidence="5">
    <location>
        <begin position="386"/>
        <end position="407"/>
    </location>
</feature>
<dbReference type="InterPro" id="IPR036259">
    <property type="entry name" value="MFS_trans_sf"/>
</dbReference>
<evidence type="ECO:0000313" key="8">
    <source>
        <dbReference type="Proteomes" id="UP000799750"/>
    </source>
</evidence>
<dbReference type="Gene3D" id="1.20.1250.20">
    <property type="entry name" value="MFS general substrate transporter like domains"/>
    <property type="match status" value="1"/>
</dbReference>
<feature type="transmembrane region" description="Helical" evidence="5">
    <location>
        <begin position="166"/>
        <end position="186"/>
    </location>
</feature>
<evidence type="ECO:0000259" key="6">
    <source>
        <dbReference type="PROSITE" id="PS50850"/>
    </source>
</evidence>
<dbReference type="EMBL" id="MU004197">
    <property type="protein sequence ID" value="KAF2490388.1"/>
    <property type="molecule type" value="Genomic_DNA"/>
</dbReference>
<dbReference type="GO" id="GO:0005886">
    <property type="term" value="C:plasma membrane"/>
    <property type="evidence" value="ECO:0007669"/>
    <property type="project" value="TreeGrafter"/>
</dbReference>
<dbReference type="OrthoDB" id="440553at2759"/>
<organism evidence="7 8">
    <name type="scientific">Lophium mytilinum</name>
    <dbReference type="NCBI Taxonomy" id="390894"/>
    <lineage>
        <taxon>Eukaryota</taxon>
        <taxon>Fungi</taxon>
        <taxon>Dikarya</taxon>
        <taxon>Ascomycota</taxon>
        <taxon>Pezizomycotina</taxon>
        <taxon>Dothideomycetes</taxon>
        <taxon>Pleosporomycetidae</taxon>
        <taxon>Mytilinidiales</taxon>
        <taxon>Mytilinidiaceae</taxon>
        <taxon>Lophium</taxon>
    </lineage>
</organism>
<dbReference type="GO" id="GO:0022857">
    <property type="term" value="F:transmembrane transporter activity"/>
    <property type="evidence" value="ECO:0007669"/>
    <property type="project" value="InterPro"/>
</dbReference>
<sequence length="522" mass="56040">MAGRISAVQLVDRRSSVVLALLVINLEVTIVSTSLVAIVRDLNGFSETSWIVSAYLVTYMGFMILWSKLSDVFGRKTTFFASMLIFTAFSGACGGCQTMTQLIICRTFQGVGGAGCYSMSTLFTYEMVPKSKLPLYGAINSVSVAMATLLGPLLGGLISSHTTWRWVFYLNLPVGVFVLAILALAVPRGFPFHAPDHHPIDRRMPTFSSKGLQKIDFVGAILLLAGSLLLSSVLIEVSLRFGWSNGGTIALLVLSGISWILFFAWEWYVSQGRTGQEPLLPWLFVSDRVWAATLLSSFLAGVPFNVVVIFLPQRLQVVSGESALKAGIHLLPYTFGAAFGAVLANVFGSKRRLPVAYVLLIGAGLQTIGLALLTTLPTTSEFPNSGYGYAAIAGAGMGMSFGILVLATPFMAGQENLSIASGAVIQFRFLGGVIGIAIASNVWNERVKSGLANILDPTTLSDFLQSTEGLKSLPPSVRVEVIRELAKAYNLQDATIIAFAAAQILAVGLGWNRNWSNRGWIA</sequence>
<evidence type="ECO:0000313" key="7">
    <source>
        <dbReference type="EMBL" id="KAF2490388.1"/>
    </source>
</evidence>
<proteinExistence type="predicted"/>
<feature type="transmembrane region" description="Helical" evidence="5">
    <location>
        <begin position="247"/>
        <end position="268"/>
    </location>
</feature>
<keyword evidence="2 5" id="KW-0812">Transmembrane</keyword>
<feature type="transmembrane region" description="Helical" evidence="5">
    <location>
        <begin position="419"/>
        <end position="443"/>
    </location>
</feature>
<feature type="transmembrane region" description="Helical" evidence="5">
    <location>
        <begin position="355"/>
        <end position="374"/>
    </location>
</feature>
<feature type="transmembrane region" description="Helical" evidence="5">
    <location>
        <begin position="79"/>
        <end position="104"/>
    </location>
</feature>
<dbReference type="InterPro" id="IPR020846">
    <property type="entry name" value="MFS_dom"/>
</dbReference>
<reference evidence="7" key="1">
    <citation type="journal article" date="2020" name="Stud. Mycol.">
        <title>101 Dothideomycetes genomes: a test case for predicting lifestyles and emergence of pathogens.</title>
        <authorList>
            <person name="Haridas S."/>
            <person name="Albert R."/>
            <person name="Binder M."/>
            <person name="Bloem J."/>
            <person name="Labutti K."/>
            <person name="Salamov A."/>
            <person name="Andreopoulos B."/>
            <person name="Baker S."/>
            <person name="Barry K."/>
            <person name="Bills G."/>
            <person name="Bluhm B."/>
            <person name="Cannon C."/>
            <person name="Castanera R."/>
            <person name="Culley D."/>
            <person name="Daum C."/>
            <person name="Ezra D."/>
            <person name="Gonzalez J."/>
            <person name="Henrissat B."/>
            <person name="Kuo A."/>
            <person name="Liang C."/>
            <person name="Lipzen A."/>
            <person name="Lutzoni F."/>
            <person name="Magnuson J."/>
            <person name="Mondo S."/>
            <person name="Nolan M."/>
            <person name="Ohm R."/>
            <person name="Pangilinan J."/>
            <person name="Park H.-J."/>
            <person name="Ramirez L."/>
            <person name="Alfaro M."/>
            <person name="Sun H."/>
            <person name="Tritt A."/>
            <person name="Yoshinaga Y."/>
            <person name="Zwiers L.-H."/>
            <person name="Turgeon B."/>
            <person name="Goodwin S."/>
            <person name="Spatafora J."/>
            <person name="Crous P."/>
            <person name="Grigoriev I."/>
        </authorList>
    </citation>
    <scope>NUCLEOTIDE SEQUENCE</scope>
    <source>
        <strain evidence="7">CBS 269.34</strain>
    </source>
</reference>
<dbReference type="PROSITE" id="PS50850">
    <property type="entry name" value="MFS"/>
    <property type="match status" value="1"/>
</dbReference>
<dbReference type="SUPFAM" id="SSF103473">
    <property type="entry name" value="MFS general substrate transporter"/>
    <property type="match status" value="1"/>
</dbReference>
<protein>
    <submittedName>
        <fullName evidence="7">MFS multidrug transporter-like protein</fullName>
    </submittedName>
</protein>
<dbReference type="Gene3D" id="1.20.1720.10">
    <property type="entry name" value="Multidrug resistance protein D"/>
    <property type="match status" value="1"/>
</dbReference>
<feature type="transmembrane region" description="Helical" evidence="5">
    <location>
        <begin position="494"/>
        <end position="511"/>
    </location>
</feature>
<feature type="transmembrane region" description="Helical" evidence="5">
    <location>
        <begin position="330"/>
        <end position="348"/>
    </location>
</feature>
<evidence type="ECO:0000256" key="5">
    <source>
        <dbReference type="SAM" id="Phobius"/>
    </source>
</evidence>
<evidence type="ECO:0000256" key="3">
    <source>
        <dbReference type="ARBA" id="ARBA00022989"/>
    </source>
</evidence>
<dbReference type="Pfam" id="PF07690">
    <property type="entry name" value="MFS_1"/>
    <property type="match status" value="1"/>
</dbReference>
<dbReference type="Proteomes" id="UP000799750">
    <property type="component" value="Unassembled WGS sequence"/>
</dbReference>
<gene>
    <name evidence="7" type="ORF">BU16DRAFT_596455</name>
</gene>
<feature type="domain" description="Major facilitator superfamily (MFS) profile" evidence="6">
    <location>
        <begin position="13"/>
        <end position="518"/>
    </location>
</feature>
<feature type="transmembrane region" description="Helical" evidence="5">
    <location>
        <begin position="16"/>
        <end position="38"/>
    </location>
</feature>
<comment type="subcellular location">
    <subcellularLocation>
        <location evidence="1">Membrane</location>
        <topology evidence="1">Multi-pass membrane protein</topology>
    </subcellularLocation>
</comment>
<dbReference type="PANTHER" id="PTHR23501">
    <property type="entry name" value="MAJOR FACILITATOR SUPERFAMILY"/>
    <property type="match status" value="1"/>
</dbReference>
<feature type="transmembrane region" description="Helical" evidence="5">
    <location>
        <begin position="50"/>
        <end position="67"/>
    </location>
</feature>
<feature type="transmembrane region" description="Helical" evidence="5">
    <location>
        <begin position="289"/>
        <end position="310"/>
    </location>
</feature>
<evidence type="ECO:0000256" key="4">
    <source>
        <dbReference type="ARBA" id="ARBA00023136"/>
    </source>
</evidence>